<evidence type="ECO:0000256" key="1">
    <source>
        <dbReference type="SAM" id="Phobius"/>
    </source>
</evidence>
<sequence>MLIINLIITFFSIQDLIKYTDLDEFSLAVKDGYYYVNNYKIEAPFIFNIFGIVFLWIIMIWHTLKTVNKTIATFLI</sequence>
<keyword evidence="1" id="KW-0472">Membrane</keyword>
<evidence type="ECO:0000313" key="3">
    <source>
        <dbReference type="Proteomes" id="UP001500141"/>
    </source>
</evidence>
<dbReference type="EMBL" id="BAABIP010000007">
    <property type="protein sequence ID" value="GAA4760576.1"/>
    <property type="molecule type" value="Genomic_DNA"/>
</dbReference>
<proteinExistence type="predicted"/>
<dbReference type="Proteomes" id="UP001500141">
    <property type="component" value="Unassembled WGS sequence"/>
</dbReference>
<keyword evidence="1" id="KW-0812">Transmembrane</keyword>
<feature type="transmembrane region" description="Helical" evidence="1">
    <location>
        <begin position="45"/>
        <end position="64"/>
    </location>
</feature>
<evidence type="ECO:0000313" key="2">
    <source>
        <dbReference type="EMBL" id="GAA4760576.1"/>
    </source>
</evidence>
<comment type="caution">
    <text evidence="2">The sequence shown here is derived from an EMBL/GenBank/DDBJ whole genome shotgun (WGS) entry which is preliminary data.</text>
</comment>
<reference evidence="3" key="1">
    <citation type="journal article" date="2019" name="Int. J. Syst. Evol. Microbiol.">
        <title>The Global Catalogue of Microorganisms (GCM) 10K type strain sequencing project: providing services to taxonomists for standard genome sequencing and annotation.</title>
        <authorList>
            <consortium name="The Broad Institute Genomics Platform"/>
            <consortium name="The Broad Institute Genome Sequencing Center for Infectious Disease"/>
            <person name="Wu L."/>
            <person name="Ma J."/>
        </authorList>
    </citation>
    <scope>NUCLEOTIDE SEQUENCE [LARGE SCALE GENOMIC DNA]</scope>
    <source>
        <strain evidence="3">JCM 18198</strain>
    </source>
</reference>
<accession>A0ABP8ZNJ2</accession>
<gene>
    <name evidence="2" type="ORF">GCM10023230_06860</name>
</gene>
<keyword evidence="1" id="KW-1133">Transmembrane helix</keyword>
<keyword evidence="3" id="KW-1185">Reference proteome</keyword>
<protein>
    <submittedName>
        <fullName evidence="2">Uncharacterized protein</fullName>
    </submittedName>
</protein>
<organism evidence="2 3">
    <name type="scientific">Flavobacterium hankyongi</name>
    <dbReference type="NCBI Taxonomy" id="1176532"/>
    <lineage>
        <taxon>Bacteria</taxon>
        <taxon>Pseudomonadati</taxon>
        <taxon>Bacteroidota</taxon>
        <taxon>Flavobacteriia</taxon>
        <taxon>Flavobacteriales</taxon>
        <taxon>Flavobacteriaceae</taxon>
        <taxon>Flavobacterium</taxon>
    </lineage>
</organism>
<name>A0ABP8ZNJ2_9FLAO</name>